<evidence type="ECO:0000313" key="3">
    <source>
        <dbReference type="Proteomes" id="UP000075880"/>
    </source>
</evidence>
<feature type="signal peptide" evidence="1">
    <location>
        <begin position="1"/>
        <end position="23"/>
    </location>
</feature>
<dbReference type="EnsemblMetazoa" id="ENSAATROPT009401">
    <property type="protein sequence ID" value="ENSAATROPP008501"/>
    <property type="gene ID" value="ENSAATROPG007658"/>
</dbReference>
<feature type="chain" id="PRO_5042581464" description="Protein TsetseEP domain-containing protein" evidence="1">
    <location>
        <begin position="24"/>
        <end position="510"/>
    </location>
</feature>
<evidence type="ECO:0008006" key="4">
    <source>
        <dbReference type="Google" id="ProtNLM"/>
    </source>
</evidence>
<keyword evidence="3" id="KW-1185">Reference proteome</keyword>
<proteinExistence type="predicted"/>
<organism evidence="2 3">
    <name type="scientific">Anopheles atroparvus</name>
    <name type="common">European mosquito</name>
    <dbReference type="NCBI Taxonomy" id="41427"/>
    <lineage>
        <taxon>Eukaryota</taxon>
        <taxon>Metazoa</taxon>
        <taxon>Ecdysozoa</taxon>
        <taxon>Arthropoda</taxon>
        <taxon>Hexapoda</taxon>
        <taxon>Insecta</taxon>
        <taxon>Pterygota</taxon>
        <taxon>Neoptera</taxon>
        <taxon>Endopterygota</taxon>
        <taxon>Diptera</taxon>
        <taxon>Nematocera</taxon>
        <taxon>Culicoidea</taxon>
        <taxon>Culicidae</taxon>
        <taxon>Anophelinae</taxon>
        <taxon>Anopheles</taxon>
    </lineage>
</organism>
<protein>
    <recommendedName>
        <fullName evidence="4">Protein TsetseEP domain-containing protein</fullName>
    </recommendedName>
</protein>
<evidence type="ECO:0000313" key="2">
    <source>
        <dbReference type="EnsemblMetazoa" id="ENSAATROPP008501"/>
    </source>
</evidence>
<sequence>MPEMHILPIVALFVLSLVQCASADPRPEFALAVSVSGTSRVSLAASGATDAVAEINVAVQNYLIQSELQLLPDVAEIMANIANQFQTLGAAAVSAISALASDASGDIAGVFGVALDAVNAAIDFADDTLPGLRDPLVTLVGTALSDKLLDSFQHLGKGLQALLVSLTTLKSGAETAVAEAGSSNVPVNIVSRNLPRARVTELISALHLLKGTVPLLEYVVTSTMENIGLADDFMLQLDDKVDSIIGESSTLLLELNDFLDPLENTILNTLSSIGGELTNLVAEFGGLSNVATVSDAAALGTTLGDFKANLEDLATADPTISSVLDQLNVAFTDAYDIVDPLYYIYDSALVDALMTTLVANGNYAQYCFYKYKDFFFVLLDLIALEASECIAEEAERMEYYQRTVELMLTILFYDFVDISDDLAICERIDDADNLQECIAKFVSIYTDLEAAFGDKLTLLYQSLQHEIAASGNRLKICIRFSQSELSDTQVPLLLAKINECAMLGPYAEDD</sequence>
<reference evidence="2" key="1">
    <citation type="submission" date="2024-04" db="UniProtKB">
        <authorList>
            <consortium name="EnsemblMetazoa"/>
        </authorList>
    </citation>
    <scope>IDENTIFICATION</scope>
    <source>
        <strain evidence="2">EBRO</strain>
    </source>
</reference>
<evidence type="ECO:0000256" key="1">
    <source>
        <dbReference type="SAM" id="SignalP"/>
    </source>
</evidence>
<dbReference type="Proteomes" id="UP000075880">
    <property type="component" value="Unassembled WGS sequence"/>
</dbReference>
<accession>A0AAG5DB77</accession>
<name>A0AAG5DB77_ANOAO</name>
<keyword evidence="1" id="KW-0732">Signal</keyword>
<dbReference type="AlphaFoldDB" id="A0AAG5DB77"/>